<evidence type="ECO:0000256" key="1">
    <source>
        <dbReference type="ARBA" id="ARBA00023186"/>
    </source>
</evidence>
<dbReference type="PROSITE" id="PS50076">
    <property type="entry name" value="DNAJ_2"/>
    <property type="match status" value="1"/>
</dbReference>
<dbReference type="InterPro" id="IPR018253">
    <property type="entry name" value="DnaJ_domain_CS"/>
</dbReference>
<dbReference type="InterPro" id="IPR008971">
    <property type="entry name" value="HSP40/DnaJ_pept-bd"/>
</dbReference>
<keyword evidence="1" id="KW-0143">Chaperone</keyword>
<dbReference type="PANTHER" id="PTHR44145:SF3">
    <property type="entry name" value="DNAJ HOMOLOG SUBFAMILY A MEMBER 3, MITOCHONDRIAL"/>
    <property type="match status" value="1"/>
</dbReference>
<evidence type="ECO:0000313" key="5">
    <source>
        <dbReference type="Proteomes" id="UP000006898"/>
    </source>
</evidence>
<dbReference type="eggNOG" id="COG0484">
    <property type="taxonomic scope" value="Bacteria"/>
</dbReference>
<accession>D5MMH0</accession>
<dbReference type="CDD" id="cd06257">
    <property type="entry name" value="DnaJ"/>
    <property type="match status" value="1"/>
</dbReference>
<dbReference type="InterPro" id="IPR002939">
    <property type="entry name" value="DnaJ_C"/>
</dbReference>
<gene>
    <name evidence="4" type="ORF">DAMO_3019</name>
</gene>
<dbReference type="Proteomes" id="UP000006898">
    <property type="component" value="Chromosome"/>
</dbReference>
<sequence length="281" mass="30917">MARMRDNGKDYYTTLGVTEQATEEELRRAYRRLALQHHPDKNPGDPKAGERFKAISEAYAVLMDQGKRRQYDAFRGTQAGVGGQAGGFQYSQEEIFRDLFSNPAMSSIFAEMNREFARAGIRFDDAFVRQVFFGSRGFVFGGVFMGAPIGVLRRRASRMAVKKDSAQLSANSNQLTGSGGLLSVIGRGLKAGFDVVKRWSAGDSDSAEGGQNLRYHLTITAQEAASGVRKRVSFMRGDQIEELMVAIPPGTRSGTRLRLKGKGLEGRDGTHGDLYLRVTVT</sequence>
<feature type="domain" description="J" evidence="3">
    <location>
        <begin position="10"/>
        <end position="75"/>
    </location>
</feature>
<keyword evidence="2" id="KW-1133">Transmembrane helix</keyword>
<dbReference type="STRING" id="671143.DAMO_3019"/>
<dbReference type="GO" id="GO:0006457">
    <property type="term" value="P:protein folding"/>
    <property type="evidence" value="ECO:0007669"/>
    <property type="project" value="InterPro"/>
</dbReference>
<reference evidence="4 5" key="1">
    <citation type="journal article" date="2010" name="Nature">
        <title>Nitrite-driven anaerobic methane oxidation by oxygenic bacteria.</title>
        <authorList>
            <person name="Ettwig K.F."/>
            <person name="Butler M.K."/>
            <person name="Le Paslier D."/>
            <person name="Pelletier E."/>
            <person name="Mangenot S."/>
            <person name="Kuypers M.M.M."/>
            <person name="Schreiber F."/>
            <person name="Dutilh B.E."/>
            <person name="Zedelius J."/>
            <person name="de Beer D."/>
            <person name="Gloerich J."/>
            <person name="Wessels H.J.C.T."/>
            <person name="van Allen T."/>
            <person name="Luesken F."/>
            <person name="Wu M."/>
            <person name="van de Pas-Schoonen K.T."/>
            <person name="Op den Camp H.J.M."/>
            <person name="Janssen-Megens E.M."/>
            <person name="Francoijs K-J."/>
            <person name="Stunnenberg H."/>
            <person name="Weissenbach J."/>
            <person name="Jetten M.S.M."/>
            <person name="Strous M."/>
        </authorList>
    </citation>
    <scope>NUCLEOTIDE SEQUENCE [LARGE SCALE GENOMIC DNA]</scope>
</reference>
<dbReference type="AlphaFoldDB" id="D5MMH0"/>
<evidence type="ECO:0000259" key="3">
    <source>
        <dbReference type="PROSITE" id="PS50076"/>
    </source>
</evidence>
<dbReference type="InterPro" id="IPR036869">
    <property type="entry name" value="J_dom_sf"/>
</dbReference>
<feature type="transmembrane region" description="Helical" evidence="2">
    <location>
        <begin position="131"/>
        <end position="152"/>
    </location>
</feature>
<dbReference type="GO" id="GO:0051082">
    <property type="term" value="F:unfolded protein binding"/>
    <property type="evidence" value="ECO:0007669"/>
    <property type="project" value="InterPro"/>
</dbReference>
<dbReference type="Pfam" id="PF01556">
    <property type="entry name" value="DnaJ_C"/>
    <property type="match status" value="1"/>
</dbReference>
<dbReference type="Gene3D" id="1.10.287.110">
    <property type="entry name" value="DnaJ domain"/>
    <property type="match status" value="1"/>
</dbReference>
<dbReference type="Pfam" id="PF00226">
    <property type="entry name" value="DnaJ"/>
    <property type="match status" value="1"/>
</dbReference>
<keyword evidence="2" id="KW-0472">Membrane</keyword>
<dbReference type="SUPFAM" id="SSF49493">
    <property type="entry name" value="HSP40/DnaJ peptide-binding domain"/>
    <property type="match status" value="1"/>
</dbReference>
<dbReference type="PATRIC" id="fig|671143.5.peg.2649"/>
<dbReference type="HOGENOM" id="CLU_017633_0_0_0"/>
<dbReference type="PANTHER" id="PTHR44145">
    <property type="entry name" value="DNAJ HOMOLOG SUBFAMILY A MEMBER 3, MITOCHONDRIAL"/>
    <property type="match status" value="1"/>
</dbReference>
<dbReference type="Gene3D" id="2.60.260.20">
    <property type="entry name" value="Urease metallochaperone UreE, N-terminal domain"/>
    <property type="match status" value="1"/>
</dbReference>
<dbReference type="SUPFAM" id="SSF46565">
    <property type="entry name" value="Chaperone J-domain"/>
    <property type="match status" value="1"/>
</dbReference>
<keyword evidence="2" id="KW-0812">Transmembrane</keyword>
<dbReference type="InterPro" id="IPR051938">
    <property type="entry name" value="Apopto_cytoskel_mod"/>
</dbReference>
<evidence type="ECO:0000256" key="2">
    <source>
        <dbReference type="SAM" id="Phobius"/>
    </source>
</evidence>
<evidence type="ECO:0000313" key="4">
    <source>
        <dbReference type="EMBL" id="CBE70092.1"/>
    </source>
</evidence>
<dbReference type="SMART" id="SM00271">
    <property type="entry name" value="DnaJ"/>
    <property type="match status" value="1"/>
</dbReference>
<name>D5MMH0_METO1</name>
<organism evidence="4 5">
    <name type="scientific">Methylomirabilis oxygeniifera</name>
    <dbReference type="NCBI Taxonomy" id="671143"/>
    <lineage>
        <taxon>Bacteria</taxon>
        <taxon>Candidatus Methylomirabilota</taxon>
        <taxon>Candidatus Methylomirabilia</taxon>
        <taxon>Candidatus Methylomirabilales</taxon>
        <taxon>Candidatus Methylomirabilaceae</taxon>
        <taxon>Candidatus Methylomirabilis</taxon>
    </lineage>
</organism>
<dbReference type="KEGG" id="mox:DAMO_3019"/>
<dbReference type="EMBL" id="FP565575">
    <property type="protein sequence ID" value="CBE70092.1"/>
    <property type="molecule type" value="Genomic_DNA"/>
</dbReference>
<keyword evidence="4" id="KW-0346">Stress response</keyword>
<dbReference type="InterPro" id="IPR001623">
    <property type="entry name" value="DnaJ_domain"/>
</dbReference>
<protein>
    <submittedName>
        <fullName evidence="4">Heat shock protein DnaJ domain protein</fullName>
    </submittedName>
</protein>
<dbReference type="PRINTS" id="PR00625">
    <property type="entry name" value="JDOMAIN"/>
</dbReference>
<proteinExistence type="predicted"/>
<dbReference type="PROSITE" id="PS00636">
    <property type="entry name" value="DNAJ_1"/>
    <property type="match status" value="1"/>
</dbReference>